<comment type="caution">
    <text evidence="1">The sequence shown here is derived from an EMBL/GenBank/DDBJ whole genome shotgun (WGS) entry which is preliminary data.</text>
</comment>
<dbReference type="EMBL" id="MDTU01000002">
    <property type="protein sequence ID" value="ODN41632.1"/>
    <property type="molecule type" value="Genomic_DNA"/>
</dbReference>
<accession>A0ABX3A039</accession>
<gene>
    <name evidence="1" type="ORF">BGC07_16190</name>
</gene>
<proteinExistence type="predicted"/>
<keyword evidence="2" id="KW-1185">Reference proteome</keyword>
<sequence length="198" mass="22352">MTTPWKIENDCLVASFDYDAALTSAASKERVQEENRLFFKVTINGDSPSKTIPVYDGGSTEAVQTDFIVTYHKIPVASKKTHDVEIHGIFHRDVYKQLKGLDAKTNTVVFSFSEPNKQQSCKAFDAVTESNPWFTAFKPSDPIVIRVSKDMLEIPDIVDESQLYTEIFITGNHMIGYKNDYALQQIDQLNIARSVNYG</sequence>
<dbReference type="Proteomes" id="UP000094329">
    <property type="component" value="Unassembled WGS sequence"/>
</dbReference>
<name>A0ABX3A039_9GAMM</name>
<reference evidence="1 2" key="1">
    <citation type="submission" date="2016-08" db="EMBL/GenBank/DDBJ databases">
        <title>Draft genome sequence of Candidatus Piscirickettsia litoralis, from seawater.</title>
        <authorList>
            <person name="Wan X."/>
            <person name="Lee A.J."/>
            <person name="Hou S."/>
            <person name="Donachie S.P."/>
        </authorList>
    </citation>
    <scope>NUCLEOTIDE SEQUENCE [LARGE SCALE GENOMIC DNA]</scope>
    <source>
        <strain evidence="1 2">Y2</strain>
    </source>
</reference>
<evidence type="ECO:0000313" key="1">
    <source>
        <dbReference type="EMBL" id="ODN41632.1"/>
    </source>
</evidence>
<evidence type="ECO:0000313" key="2">
    <source>
        <dbReference type="Proteomes" id="UP000094329"/>
    </source>
</evidence>
<organism evidence="1 2">
    <name type="scientific">Piscirickettsia litoralis</name>
    <dbReference type="NCBI Taxonomy" id="1891921"/>
    <lineage>
        <taxon>Bacteria</taxon>
        <taxon>Pseudomonadati</taxon>
        <taxon>Pseudomonadota</taxon>
        <taxon>Gammaproteobacteria</taxon>
        <taxon>Thiotrichales</taxon>
        <taxon>Piscirickettsiaceae</taxon>
        <taxon>Piscirickettsia</taxon>
    </lineage>
</organism>
<protein>
    <submittedName>
        <fullName evidence="1">Uncharacterized protein</fullName>
    </submittedName>
</protein>
<dbReference type="RefSeq" id="WP_069314096.1">
    <property type="nucleotide sequence ID" value="NZ_MDTU01000002.1"/>
</dbReference>